<dbReference type="Proteomes" id="UP000245626">
    <property type="component" value="Unassembled WGS sequence"/>
</dbReference>
<keyword evidence="2" id="KW-1185">Reference proteome</keyword>
<accession>A0ACD0NRF0</accession>
<organism evidence="1 2">
    <name type="scientific">Violaceomyces palustris</name>
    <dbReference type="NCBI Taxonomy" id="1673888"/>
    <lineage>
        <taxon>Eukaryota</taxon>
        <taxon>Fungi</taxon>
        <taxon>Dikarya</taxon>
        <taxon>Basidiomycota</taxon>
        <taxon>Ustilaginomycotina</taxon>
        <taxon>Ustilaginomycetes</taxon>
        <taxon>Violaceomycetales</taxon>
        <taxon>Violaceomycetaceae</taxon>
        <taxon>Violaceomyces</taxon>
    </lineage>
</organism>
<dbReference type="EMBL" id="KZ820207">
    <property type="protein sequence ID" value="PWN48423.1"/>
    <property type="molecule type" value="Genomic_DNA"/>
</dbReference>
<evidence type="ECO:0000313" key="2">
    <source>
        <dbReference type="Proteomes" id="UP000245626"/>
    </source>
</evidence>
<reference evidence="1 2" key="1">
    <citation type="journal article" date="2018" name="Mol. Biol. Evol.">
        <title>Broad Genomic Sampling Reveals a Smut Pathogenic Ancestry of the Fungal Clade Ustilaginomycotina.</title>
        <authorList>
            <person name="Kijpornyongpan T."/>
            <person name="Mondo S.J."/>
            <person name="Barry K."/>
            <person name="Sandor L."/>
            <person name="Lee J."/>
            <person name="Lipzen A."/>
            <person name="Pangilinan J."/>
            <person name="LaButti K."/>
            <person name="Hainaut M."/>
            <person name="Henrissat B."/>
            <person name="Grigoriev I.V."/>
            <person name="Spatafora J.W."/>
            <person name="Aime M.C."/>
        </authorList>
    </citation>
    <scope>NUCLEOTIDE SEQUENCE [LARGE SCALE GENOMIC DNA]</scope>
    <source>
        <strain evidence="1 2">SA 807</strain>
    </source>
</reference>
<evidence type="ECO:0000313" key="1">
    <source>
        <dbReference type="EMBL" id="PWN48423.1"/>
    </source>
</evidence>
<protein>
    <submittedName>
        <fullName evidence="1">Uncharacterized protein</fullName>
    </submittedName>
</protein>
<sequence length="199" mass="22666">MRTTSRLDLLPVPSSNRNDPNPASLQLAERVLWPNGSRASFGSIRFVGSDGWLGSLLMMIHLQTEHYFPATASENVTLNFRSTMLHHDYIWTNSRCECTIVERVRGWIMEHVGGGQLLQHWFSMRTGSAARGGTGGFDFFQLSWRVATWRLRRSHSDSFHRHPFRTPPRQVDSFKSQERETQVPGATPGLCRPTLSRLA</sequence>
<gene>
    <name evidence="1" type="ORF">IE53DRAFT_198063</name>
</gene>
<proteinExistence type="predicted"/>
<name>A0ACD0NRF0_9BASI</name>